<dbReference type="GO" id="GO:0003824">
    <property type="term" value="F:catalytic activity"/>
    <property type="evidence" value="ECO:0007669"/>
    <property type="project" value="UniProtKB-KW"/>
</dbReference>
<protein>
    <submittedName>
        <fullName evidence="3">Mitochondrial protein</fullName>
    </submittedName>
</protein>
<dbReference type="FunFam" id="3.30.70.270:FF:000020">
    <property type="entry name" value="Transposon Tf2-6 polyprotein-like Protein"/>
    <property type="match status" value="1"/>
</dbReference>
<comment type="caution">
    <text evidence="3">The sequence shown here is derived from an EMBL/GenBank/DDBJ whole genome shotgun (WGS) entry which is preliminary data.</text>
</comment>
<dbReference type="PANTHER" id="PTHR37984:SF5">
    <property type="entry name" value="PROTEIN NYNRIN-LIKE"/>
    <property type="match status" value="1"/>
</dbReference>
<keyword evidence="1" id="KW-0511">Multifunctional enzyme</keyword>
<dbReference type="EMBL" id="MJEQ01037183">
    <property type="protein sequence ID" value="OIT07640.1"/>
    <property type="molecule type" value="Genomic_DNA"/>
</dbReference>
<evidence type="ECO:0000313" key="3">
    <source>
        <dbReference type="EMBL" id="OIT07640.1"/>
    </source>
</evidence>
<dbReference type="CDD" id="cd09274">
    <property type="entry name" value="RNase_HI_RT_Ty3"/>
    <property type="match status" value="1"/>
</dbReference>
<feature type="non-terminal residue" evidence="3">
    <location>
        <position position="275"/>
    </location>
</feature>
<dbReference type="SUPFAM" id="SSF56672">
    <property type="entry name" value="DNA/RNA polymerases"/>
    <property type="match status" value="1"/>
</dbReference>
<dbReference type="Gramene" id="OIT07640">
    <property type="protein sequence ID" value="OIT07640"/>
    <property type="gene ID" value="A4A49_63292"/>
</dbReference>
<organism evidence="3 4">
    <name type="scientific">Nicotiana attenuata</name>
    <name type="common">Coyote tobacco</name>
    <dbReference type="NCBI Taxonomy" id="49451"/>
    <lineage>
        <taxon>Eukaryota</taxon>
        <taxon>Viridiplantae</taxon>
        <taxon>Streptophyta</taxon>
        <taxon>Embryophyta</taxon>
        <taxon>Tracheophyta</taxon>
        <taxon>Spermatophyta</taxon>
        <taxon>Magnoliopsida</taxon>
        <taxon>eudicotyledons</taxon>
        <taxon>Gunneridae</taxon>
        <taxon>Pentapetalae</taxon>
        <taxon>asterids</taxon>
        <taxon>lamiids</taxon>
        <taxon>Solanales</taxon>
        <taxon>Solanaceae</taxon>
        <taxon>Nicotianoideae</taxon>
        <taxon>Nicotianeae</taxon>
        <taxon>Nicotiana</taxon>
    </lineage>
</organism>
<dbReference type="InterPro" id="IPR043128">
    <property type="entry name" value="Rev_trsase/Diguanyl_cyclase"/>
</dbReference>
<accession>A0A1J6J4P9</accession>
<dbReference type="Proteomes" id="UP000187609">
    <property type="component" value="Unassembled WGS sequence"/>
</dbReference>
<dbReference type="Gene3D" id="3.30.70.270">
    <property type="match status" value="1"/>
</dbReference>
<evidence type="ECO:0000256" key="1">
    <source>
        <dbReference type="ARBA" id="ARBA00023268"/>
    </source>
</evidence>
<dbReference type="Pfam" id="PF17919">
    <property type="entry name" value="RT_RNaseH_2"/>
    <property type="match status" value="1"/>
</dbReference>
<gene>
    <name evidence="3" type="ORF">A4A49_63292</name>
</gene>
<dbReference type="SMR" id="A0A1J6J4P9"/>
<feature type="domain" description="Reverse transcriptase/retrotransposon-derived protein RNase H-like" evidence="2">
    <location>
        <begin position="67"/>
        <end position="130"/>
    </location>
</feature>
<name>A0A1J6J4P9_NICAT</name>
<dbReference type="InterPro" id="IPR050951">
    <property type="entry name" value="Retrovirus_Pol_polyprotein"/>
</dbReference>
<evidence type="ECO:0000259" key="2">
    <source>
        <dbReference type="Pfam" id="PF17919"/>
    </source>
</evidence>
<dbReference type="InterPro" id="IPR043502">
    <property type="entry name" value="DNA/RNA_pol_sf"/>
</dbReference>
<dbReference type="OMA" id="WANFLAN"/>
<feature type="non-terminal residue" evidence="3">
    <location>
        <position position="1"/>
    </location>
</feature>
<keyword evidence="4" id="KW-1185">Reference proteome</keyword>
<proteinExistence type="predicted"/>
<dbReference type="STRING" id="49451.A0A1J6J4P9"/>
<reference evidence="3" key="1">
    <citation type="submission" date="2016-11" db="EMBL/GenBank/DDBJ databases">
        <title>The genome of Nicotiana attenuata.</title>
        <authorList>
            <person name="Xu S."/>
            <person name="Brockmoeller T."/>
            <person name="Gaquerel E."/>
            <person name="Navarro A."/>
            <person name="Kuhl H."/>
            <person name="Gase K."/>
            <person name="Ling Z."/>
            <person name="Zhou W."/>
            <person name="Kreitzer C."/>
            <person name="Stanke M."/>
            <person name="Tang H."/>
            <person name="Lyons E."/>
            <person name="Pandey P."/>
            <person name="Pandey S.P."/>
            <person name="Timmermann B."/>
            <person name="Baldwin I.T."/>
        </authorList>
    </citation>
    <scope>NUCLEOTIDE SEQUENCE [LARGE SCALE GENOMIC DNA]</scope>
    <source>
        <strain evidence="3">UT</strain>
    </source>
</reference>
<dbReference type="PANTHER" id="PTHR37984">
    <property type="entry name" value="PROTEIN CBG26694"/>
    <property type="match status" value="1"/>
</dbReference>
<sequence length="275" mass="30830">VGIYISAQGVSTDPKKIEAVQSWPLPTSIKLLRVFLGLAGYNRRFIKGYVTISKPLTDLLKKDGFIWSEKANEAFETLKTALTTALVLSLLDFSLTFIVETDSCNVGIRAVLMQQGNPIAFLSKGLSTKHQLLYVSFIVTTNQKALKFLLDQNIHTGTQLKWITKLMQYDFTIEYKKGKENKAGDALSRLPLLESATMTSSTVRTDLLDMVMQSWDKDPALKRLIQSLKEGNVENKGYTLIHEQQRKNGKLVVGPDAQLRKEIMQLWHGSSVVGH</sequence>
<evidence type="ECO:0000313" key="4">
    <source>
        <dbReference type="Proteomes" id="UP000187609"/>
    </source>
</evidence>
<dbReference type="InterPro" id="IPR041577">
    <property type="entry name" value="RT_RNaseH_2"/>
</dbReference>
<dbReference type="AlphaFoldDB" id="A0A1J6J4P9"/>